<dbReference type="InterPro" id="IPR038765">
    <property type="entry name" value="Papain-like_cys_pep_sf"/>
</dbReference>
<keyword evidence="8" id="KW-1185">Reference proteome</keyword>
<dbReference type="InterPro" id="IPR000064">
    <property type="entry name" value="NLP_P60_dom"/>
</dbReference>
<dbReference type="Proteomes" id="UP000198850">
    <property type="component" value="Unassembled WGS sequence"/>
</dbReference>
<protein>
    <submittedName>
        <fullName evidence="7">Cell wall-associated hydrolase, NlpC family</fullName>
    </submittedName>
</protein>
<keyword evidence="4" id="KW-0788">Thiol protease</keyword>
<keyword evidence="2" id="KW-0645">Protease</keyword>
<dbReference type="Gene3D" id="3.90.1720.10">
    <property type="entry name" value="endopeptidase domain like (from Nostoc punctiforme)"/>
    <property type="match status" value="1"/>
</dbReference>
<dbReference type="OrthoDB" id="9807055at2"/>
<dbReference type="PROSITE" id="PS51935">
    <property type="entry name" value="NLPC_P60"/>
    <property type="match status" value="1"/>
</dbReference>
<evidence type="ECO:0000256" key="5">
    <source>
        <dbReference type="SAM" id="SignalP"/>
    </source>
</evidence>
<proteinExistence type="inferred from homology"/>
<dbReference type="InterPro" id="IPR051202">
    <property type="entry name" value="Peptidase_C40"/>
</dbReference>
<organism evidence="7 8">
    <name type="scientific">Pedobacter hartonius</name>
    <dbReference type="NCBI Taxonomy" id="425514"/>
    <lineage>
        <taxon>Bacteria</taxon>
        <taxon>Pseudomonadati</taxon>
        <taxon>Bacteroidota</taxon>
        <taxon>Sphingobacteriia</taxon>
        <taxon>Sphingobacteriales</taxon>
        <taxon>Sphingobacteriaceae</taxon>
        <taxon>Pedobacter</taxon>
    </lineage>
</organism>
<evidence type="ECO:0000256" key="1">
    <source>
        <dbReference type="ARBA" id="ARBA00007074"/>
    </source>
</evidence>
<gene>
    <name evidence="7" type="ORF">SAMN05443550_11352</name>
</gene>
<evidence type="ECO:0000256" key="2">
    <source>
        <dbReference type="ARBA" id="ARBA00022670"/>
    </source>
</evidence>
<dbReference type="Pfam" id="PF00877">
    <property type="entry name" value="NLPC_P60"/>
    <property type="match status" value="1"/>
</dbReference>
<dbReference type="PANTHER" id="PTHR47053">
    <property type="entry name" value="MUREIN DD-ENDOPEPTIDASE MEPH-RELATED"/>
    <property type="match status" value="1"/>
</dbReference>
<dbReference type="EMBL" id="FNRA01000013">
    <property type="protein sequence ID" value="SEB16489.1"/>
    <property type="molecule type" value="Genomic_DNA"/>
</dbReference>
<dbReference type="RefSeq" id="WP_090559533.1">
    <property type="nucleotide sequence ID" value="NZ_FNRA01000013.1"/>
</dbReference>
<feature type="signal peptide" evidence="5">
    <location>
        <begin position="1"/>
        <end position="20"/>
    </location>
</feature>
<dbReference type="GO" id="GO:0006508">
    <property type="term" value="P:proteolysis"/>
    <property type="evidence" value="ECO:0007669"/>
    <property type="project" value="UniProtKB-KW"/>
</dbReference>
<dbReference type="AlphaFoldDB" id="A0A1H4H3V0"/>
<feature type="chain" id="PRO_5011765422" evidence="5">
    <location>
        <begin position="21"/>
        <end position="171"/>
    </location>
</feature>
<keyword evidence="3 7" id="KW-0378">Hydrolase</keyword>
<keyword evidence="5" id="KW-0732">Signal</keyword>
<evidence type="ECO:0000256" key="4">
    <source>
        <dbReference type="ARBA" id="ARBA00022807"/>
    </source>
</evidence>
<comment type="similarity">
    <text evidence="1">Belongs to the peptidase C40 family.</text>
</comment>
<evidence type="ECO:0000256" key="3">
    <source>
        <dbReference type="ARBA" id="ARBA00022801"/>
    </source>
</evidence>
<sequence length="171" mass="18735">MKKILLLFCFTALFATAGKAQTVPAKYKELLQKLNSRFTPQTPGGKLISFAKTMIGVPYRYACSNPSIGFDCSGFVSYVFHNFGFDVPRSSTEFNVAGTPIKLENAKVGDVLVFTGTNPRRRVVGHVGIIADIEGDTIHFIHSTSGRAHGVTITTLNAYYRSRLLRAVSIL</sequence>
<accession>A0A1H4H3V0</accession>
<feature type="domain" description="NlpC/P60" evidence="6">
    <location>
        <begin position="41"/>
        <end position="171"/>
    </location>
</feature>
<evidence type="ECO:0000259" key="6">
    <source>
        <dbReference type="PROSITE" id="PS51935"/>
    </source>
</evidence>
<reference evidence="7 8" key="1">
    <citation type="submission" date="2016-10" db="EMBL/GenBank/DDBJ databases">
        <authorList>
            <person name="de Groot N.N."/>
        </authorList>
    </citation>
    <scope>NUCLEOTIDE SEQUENCE [LARGE SCALE GENOMIC DNA]</scope>
    <source>
        <strain evidence="7 8">DSM 19033</strain>
    </source>
</reference>
<dbReference type="STRING" id="425514.SAMN05443550_11352"/>
<dbReference type="PANTHER" id="PTHR47053:SF1">
    <property type="entry name" value="MUREIN DD-ENDOPEPTIDASE MEPH-RELATED"/>
    <property type="match status" value="1"/>
</dbReference>
<dbReference type="SUPFAM" id="SSF54001">
    <property type="entry name" value="Cysteine proteinases"/>
    <property type="match status" value="1"/>
</dbReference>
<name>A0A1H4H3V0_9SPHI</name>
<dbReference type="GO" id="GO:0008234">
    <property type="term" value="F:cysteine-type peptidase activity"/>
    <property type="evidence" value="ECO:0007669"/>
    <property type="project" value="UniProtKB-KW"/>
</dbReference>
<evidence type="ECO:0000313" key="7">
    <source>
        <dbReference type="EMBL" id="SEB16489.1"/>
    </source>
</evidence>
<evidence type="ECO:0000313" key="8">
    <source>
        <dbReference type="Proteomes" id="UP000198850"/>
    </source>
</evidence>